<name>A0ABP0F000_CLALP</name>
<comment type="subcellular location">
    <subcellularLocation>
        <location evidence="1">Nucleus</location>
    </subcellularLocation>
</comment>
<dbReference type="EMBL" id="CAWYQH010000001">
    <property type="protein sequence ID" value="CAK8671730.1"/>
    <property type="molecule type" value="Genomic_DNA"/>
</dbReference>
<sequence>MARMKKKFESGAATQYISRKRACKKLQLSLADFRRLCILKGIYPHQPVNKKKVNKGSTANRTFYFMKDIQFLLHEPIINKFREYKVYIHRLRKAEAQYDKVKAAHVRQNRPTYRVDHIVRERFE</sequence>
<dbReference type="PANTHER" id="PTHR12221:SF6">
    <property type="entry name" value="PESCADILLO HOMOLOG"/>
    <property type="match status" value="1"/>
</dbReference>
<dbReference type="Proteomes" id="UP001642483">
    <property type="component" value="Unassembled WGS sequence"/>
</dbReference>
<comment type="caution">
    <text evidence="2">The sequence shown here is derived from an EMBL/GenBank/DDBJ whole genome shotgun (WGS) entry which is preliminary data.</text>
</comment>
<gene>
    <name evidence="2" type="ORF">CVLEPA_LOCUS771</name>
</gene>
<dbReference type="InterPro" id="IPR010613">
    <property type="entry name" value="PES"/>
</dbReference>
<protein>
    <recommendedName>
        <fullName evidence="4">Pescadillo homolog</fullName>
    </recommendedName>
</protein>
<evidence type="ECO:0000313" key="3">
    <source>
        <dbReference type="Proteomes" id="UP001642483"/>
    </source>
</evidence>
<dbReference type="Pfam" id="PF06732">
    <property type="entry name" value="Pescadillo_N"/>
    <property type="match status" value="1"/>
</dbReference>
<reference evidence="2 3" key="1">
    <citation type="submission" date="2024-02" db="EMBL/GenBank/DDBJ databases">
        <authorList>
            <person name="Daric V."/>
            <person name="Darras S."/>
        </authorList>
    </citation>
    <scope>NUCLEOTIDE SEQUENCE [LARGE SCALE GENOMIC DNA]</scope>
</reference>
<evidence type="ECO:0008006" key="4">
    <source>
        <dbReference type="Google" id="ProtNLM"/>
    </source>
</evidence>
<proteinExistence type="predicted"/>
<organism evidence="2 3">
    <name type="scientific">Clavelina lepadiformis</name>
    <name type="common">Light-bulb sea squirt</name>
    <name type="synonym">Ascidia lepadiformis</name>
    <dbReference type="NCBI Taxonomy" id="159417"/>
    <lineage>
        <taxon>Eukaryota</taxon>
        <taxon>Metazoa</taxon>
        <taxon>Chordata</taxon>
        <taxon>Tunicata</taxon>
        <taxon>Ascidiacea</taxon>
        <taxon>Aplousobranchia</taxon>
        <taxon>Clavelinidae</taxon>
        <taxon>Clavelina</taxon>
    </lineage>
</organism>
<dbReference type="PANTHER" id="PTHR12221">
    <property type="entry name" value="PESCADILLO - RELATED"/>
    <property type="match status" value="1"/>
</dbReference>
<keyword evidence="3" id="KW-1185">Reference proteome</keyword>
<evidence type="ECO:0000313" key="2">
    <source>
        <dbReference type="EMBL" id="CAK8671730.1"/>
    </source>
</evidence>
<accession>A0ABP0F000</accession>
<evidence type="ECO:0000256" key="1">
    <source>
        <dbReference type="ARBA" id="ARBA00004123"/>
    </source>
</evidence>